<dbReference type="InterPro" id="IPR036942">
    <property type="entry name" value="Beta-barrel_TonB_sf"/>
</dbReference>
<feature type="domain" description="TonB-dependent receptor plug" evidence="15">
    <location>
        <begin position="48"/>
        <end position="148"/>
    </location>
</feature>
<dbReference type="Proteomes" id="UP001064632">
    <property type="component" value="Chromosome"/>
</dbReference>
<reference evidence="16" key="1">
    <citation type="submission" date="2022-09" db="EMBL/GenBank/DDBJ databases">
        <title>Tahibacter sp. nov., isolated from a fresh water.</title>
        <authorList>
            <person name="Baek J.H."/>
            <person name="Lee J.K."/>
            <person name="Kim J.M."/>
            <person name="Jeon C.O."/>
        </authorList>
    </citation>
    <scope>NUCLEOTIDE SEQUENCE</scope>
    <source>
        <strain evidence="16">W38</strain>
    </source>
</reference>
<evidence type="ECO:0000256" key="8">
    <source>
        <dbReference type="ARBA" id="ARBA00023136"/>
    </source>
</evidence>
<comment type="subcellular location">
    <subcellularLocation>
        <location evidence="1 10">Cell outer membrane</location>
        <topology evidence="1 10">Multi-pass membrane protein</topology>
    </subcellularLocation>
</comment>
<proteinExistence type="inferred from homology"/>
<evidence type="ECO:0000313" key="17">
    <source>
        <dbReference type="Proteomes" id="UP001064632"/>
    </source>
</evidence>
<dbReference type="Pfam" id="PF00593">
    <property type="entry name" value="TonB_dep_Rec_b-barrel"/>
    <property type="match status" value="1"/>
</dbReference>
<keyword evidence="17" id="KW-1185">Reference proteome</keyword>
<evidence type="ECO:0000256" key="7">
    <source>
        <dbReference type="ARBA" id="ARBA00023077"/>
    </source>
</evidence>
<dbReference type="InterPro" id="IPR037066">
    <property type="entry name" value="Plug_dom_sf"/>
</dbReference>
<keyword evidence="9 10" id="KW-0998">Cell outer membrane</keyword>
<organism evidence="16 17">
    <name type="scientific">Tahibacter amnicola</name>
    <dbReference type="NCBI Taxonomy" id="2976241"/>
    <lineage>
        <taxon>Bacteria</taxon>
        <taxon>Pseudomonadati</taxon>
        <taxon>Pseudomonadota</taxon>
        <taxon>Gammaproteobacteria</taxon>
        <taxon>Lysobacterales</taxon>
        <taxon>Rhodanobacteraceae</taxon>
        <taxon>Tahibacter</taxon>
    </lineage>
</organism>
<keyword evidence="5 10" id="KW-0812">Transmembrane</keyword>
<evidence type="ECO:0000256" key="12">
    <source>
        <dbReference type="RuleBase" id="RU003357"/>
    </source>
</evidence>
<evidence type="ECO:0000259" key="14">
    <source>
        <dbReference type="Pfam" id="PF00593"/>
    </source>
</evidence>
<feature type="chain" id="PRO_5047509051" evidence="13">
    <location>
        <begin position="26"/>
        <end position="646"/>
    </location>
</feature>
<keyword evidence="4 10" id="KW-1134">Transmembrane beta strand</keyword>
<name>A0ABY6BBS8_9GAMM</name>
<evidence type="ECO:0000256" key="2">
    <source>
        <dbReference type="ARBA" id="ARBA00009810"/>
    </source>
</evidence>
<feature type="domain" description="TonB-dependent receptor-like beta-barrel" evidence="14">
    <location>
        <begin position="232"/>
        <end position="608"/>
    </location>
</feature>
<sequence>MSYGFLRQRPLPLMVAFVLSQGAMAASALSEEAEEKLDPVLVTADRGPDTNTVVRPNRIDVELASSLRDLFKQTPEVNVAGGLPVAQKLYVRGIAERMLTVTIDGAAQPESAYHHTGQVMVEPELLKRVEIEAGTAAATAGPGALAGALRFTTKTADDLLRPGRDFGVLAKGSYFGNSDGRKVSSAVYGHLGENLGLVASASRLDADDYRGGDGKTVPNSAIDARNAFIKLNGDWEGGHAFALAVEGNEDEGLRNKRTNLGPAPFNPAQRQRTQRESATFNYDYAPGNALLNLHAVAYANDNAVRLDIGQPAGERHGTRSHGVNLSNVSTVGVHQIAYGIDYRQDVGYSDVSGAMLPDDRARVAGTYLQDDMTFAERWLVGIGARYDRYTYRDPAQQRFAANGFSPGASIGVRLSPEWTVRLSHARALRGVGVVEPFLKQHQDNAAHIDPEKARNTEAVLQWQRDGWRATAGVFRQRIDDYIGYDEVRDNLGDVRVKGYNASIGFQQDALSVSLGVAHARPELNGEPLADDSALLLGNATGHTWVAQVDYAVPSHGLTFGWTGRMVEELDFVPAGARTKPGYAVHDAYVQWHPQADGPLRVTLTAKNLFDRHFYDQGSFGYHPRWGDIAGLPEPGRDIRLGVAYDF</sequence>
<keyword evidence="7 12" id="KW-0798">TonB box</keyword>
<accession>A0ABY6BBS8</accession>
<keyword evidence="16" id="KW-0675">Receptor</keyword>
<protein>
    <submittedName>
        <fullName evidence="16">TonB-dependent receptor</fullName>
    </submittedName>
</protein>
<dbReference type="PANTHER" id="PTHR30069">
    <property type="entry name" value="TONB-DEPENDENT OUTER MEMBRANE RECEPTOR"/>
    <property type="match status" value="1"/>
</dbReference>
<dbReference type="PROSITE" id="PS01156">
    <property type="entry name" value="TONB_DEPENDENT_REC_2"/>
    <property type="match status" value="1"/>
</dbReference>
<feature type="signal peptide" evidence="13">
    <location>
        <begin position="1"/>
        <end position="25"/>
    </location>
</feature>
<evidence type="ECO:0000256" key="3">
    <source>
        <dbReference type="ARBA" id="ARBA00022448"/>
    </source>
</evidence>
<keyword evidence="8 10" id="KW-0472">Membrane</keyword>
<evidence type="ECO:0000256" key="1">
    <source>
        <dbReference type="ARBA" id="ARBA00004571"/>
    </source>
</evidence>
<dbReference type="InterPro" id="IPR012910">
    <property type="entry name" value="Plug_dom"/>
</dbReference>
<dbReference type="Gene3D" id="2.40.170.20">
    <property type="entry name" value="TonB-dependent receptor, beta-barrel domain"/>
    <property type="match status" value="1"/>
</dbReference>
<evidence type="ECO:0000256" key="9">
    <source>
        <dbReference type="ARBA" id="ARBA00023237"/>
    </source>
</evidence>
<evidence type="ECO:0000259" key="15">
    <source>
        <dbReference type="Pfam" id="PF07715"/>
    </source>
</evidence>
<keyword evidence="3 10" id="KW-0813">Transport</keyword>
<dbReference type="EMBL" id="CP104694">
    <property type="protein sequence ID" value="UXI66613.1"/>
    <property type="molecule type" value="Genomic_DNA"/>
</dbReference>
<dbReference type="InterPro" id="IPR010917">
    <property type="entry name" value="TonB_rcpt_CS"/>
</dbReference>
<dbReference type="PANTHER" id="PTHR30069:SF41">
    <property type="entry name" value="HEME_HEMOPEXIN UTILIZATION PROTEIN C"/>
    <property type="match status" value="1"/>
</dbReference>
<feature type="short sequence motif" description="TonB C-terminal box" evidence="11">
    <location>
        <begin position="629"/>
        <end position="646"/>
    </location>
</feature>
<comment type="similarity">
    <text evidence="2 10 12">Belongs to the TonB-dependent receptor family.</text>
</comment>
<evidence type="ECO:0000256" key="6">
    <source>
        <dbReference type="ARBA" id="ARBA00022729"/>
    </source>
</evidence>
<keyword evidence="6 13" id="KW-0732">Signal</keyword>
<evidence type="ECO:0000256" key="10">
    <source>
        <dbReference type="PROSITE-ProRule" id="PRU01360"/>
    </source>
</evidence>
<dbReference type="Pfam" id="PF07715">
    <property type="entry name" value="Plug"/>
    <property type="match status" value="1"/>
</dbReference>
<evidence type="ECO:0000256" key="5">
    <source>
        <dbReference type="ARBA" id="ARBA00022692"/>
    </source>
</evidence>
<dbReference type="InterPro" id="IPR000531">
    <property type="entry name" value="Beta-barrel_TonB"/>
</dbReference>
<gene>
    <name evidence="16" type="ORF">N4264_17905</name>
</gene>
<evidence type="ECO:0000256" key="13">
    <source>
        <dbReference type="SAM" id="SignalP"/>
    </source>
</evidence>
<evidence type="ECO:0000256" key="11">
    <source>
        <dbReference type="PROSITE-ProRule" id="PRU10144"/>
    </source>
</evidence>
<dbReference type="Gene3D" id="2.170.130.10">
    <property type="entry name" value="TonB-dependent receptor, plug domain"/>
    <property type="match status" value="1"/>
</dbReference>
<evidence type="ECO:0000313" key="16">
    <source>
        <dbReference type="EMBL" id="UXI66613.1"/>
    </source>
</evidence>
<evidence type="ECO:0000256" key="4">
    <source>
        <dbReference type="ARBA" id="ARBA00022452"/>
    </source>
</evidence>
<dbReference type="RefSeq" id="WP_261693597.1">
    <property type="nucleotide sequence ID" value="NZ_CP104694.1"/>
</dbReference>
<dbReference type="InterPro" id="IPR039426">
    <property type="entry name" value="TonB-dep_rcpt-like"/>
</dbReference>
<dbReference type="SUPFAM" id="SSF56935">
    <property type="entry name" value="Porins"/>
    <property type="match status" value="1"/>
</dbReference>
<dbReference type="PROSITE" id="PS52016">
    <property type="entry name" value="TONB_DEPENDENT_REC_3"/>
    <property type="match status" value="1"/>
</dbReference>